<gene>
    <name evidence="1" type="ORF">CCACVL1_24908</name>
</gene>
<comment type="caution">
    <text evidence="1">The sequence shown here is derived from an EMBL/GenBank/DDBJ whole genome shotgun (WGS) entry which is preliminary data.</text>
</comment>
<protein>
    <submittedName>
        <fullName evidence="1">Uncharacterized protein</fullName>
    </submittedName>
</protein>
<proteinExistence type="predicted"/>
<sequence>MTCELVYYKNRHQQLLLEEILPGIRVPKKATISYRVNALAMATSIQNKGVADAIANDWPQQKVVAFTVKLQAIPSPSNRKRLT</sequence>
<organism evidence="1 2">
    <name type="scientific">Corchorus capsularis</name>
    <name type="common">Jute</name>
    <dbReference type="NCBI Taxonomy" id="210143"/>
    <lineage>
        <taxon>Eukaryota</taxon>
        <taxon>Viridiplantae</taxon>
        <taxon>Streptophyta</taxon>
        <taxon>Embryophyta</taxon>
        <taxon>Tracheophyta</taxon>
        <taxon>Spermatophyta</taxon>
        <taxon>Magnoliopsida</taxon>
        <taxon>eudicotyledons</taxon>
        <taxon>Gunneridae</taxon>
        <taxon>Pentapetalae</taxon>
        <taxon>rosids</taxon>
        <taxon>malvids</taxon>
        <taxon>Malvales</taxon>
        <taxon>Malvaceae</taxon>
        <taxon>Grewioideae</taxon>
        <taxon>Apeibeae</taxon>
        <taxon>Corchorus</taxon>
    </lineage>
</organism>
<evidence type="ECO:0000313" key="2">
    <source>
        <dbReference type="Proteomes" id="UP000188268"/>
    </source>
</evidence>
<reference evidence="1 2" key="1">
    <citation type="submission" date="2013-09" db="EMBL/GenBank/DDBJ databases">
        <title>Corchorus capsularis genome sequencing.</title>
        <authorList>
            <person name="Alam M."/>
            <person name="Haque M.S."/>
            <person name="Islam M.S."/>
            <person name="Emdad E.M."/>
            <person name="Islam M.M."/>
            <person name="Ahmed B."/>
            <person name="Halim A."/>
            <person name="Hossen Q.M.M."/>
            <person name="Hossain M.Z."/>
            <person name="Ahmed R."/>
            <person name="Khan M.M."/>
            <person name="Islam R."/>
            <person name="Rashid M.M."/>
            <person name="Khan S.A."/>
            <person name="Rahman M.S."/>
            <person name="Alam M."/>
        </authorList>
    </citation>
    <scope>NUCLEOTIDE SEQUENCE [LARGE SCALE GENOMIC DNA]</scope>
    <source>
        <strain evidence="2">cv. CVL-1</strain>
        <tissue evidence="1">Whole seedling</tissue>
    </source>
</reference>
<dbReference type="OrthoDB" id="10434437at2759"/>
<keyword evidence="2" id="KW-1185">Reference proteome</keyword>
<dbReference type="Gramene" id="OMO59333">
    <property type="protein sequence ID" value="OMO59333"/>
    <property type="gene ID" value="CCACVL1_24908"/>
</dbReference>
<feature type="non-terminal residue" evidence="1">
    <location>
        <position position="83"/>
    </location>
</feature>
<name>A0A1R3GMM0_COCAP</name>
<dbReference type="EMBL" id="AWWV01013985">
    <property type="protein sequence ID" value="OMO59333.1"/>
    <property type="molecule type" value="Genomic_DNA"/>
</dbReference>
<evidence type="ECO:0000313" key="1">
    <source>
        <dbReference type="EMBL" id="OMO59333.1"/>
    </source>
</evidence>
<dbReference type="AlphaFoldDB" id="A0A1R3GMM0"/>
<accession>A0A1R3GMM0</accession>
<dbReference type="Proteomes" id="UP000188268">
    <property type="component" value="Unassembled WGS sequence"/>
</dbReference>